<accession>A0AAP2ZAY4</accession>
<name>A0AAP2ZAY4_9EURY</name>
<keyword evidence="2" id="KW-1185">Reference proteome</keyword>
<sequence length="234" mass="26635">MYSDPEPLGDGEVKAFLTEHPQDKWTYLGVEMSAEAATIDENEYPDRELVSIEFPGDTQFEWLGLNWEPAGHGPPDVYGVPHFDIHFYLEPEDVINRIEPINYPPGSGDPYAVELADDQFPPGYFRTRAVVANMGEHLFDETSQEWEAPGVPSGEQFTETFVWGHYDGDLHFFEPMITTEFFAGLEGTVTEPISMPERMPEAGEYPTEYRIAYHKNRDAYTVTLAAFESFEESE</sequence>
<evidence type="ECO:0008006" key="3">
    <source>
        <dbReference type="Google" id="ProtNLM"/>
    </source>
</evidence>
<dbReference type="EMBL" id="JAOPJZ010000022">
    <property type="protein sequence ID" value="MCU4753786.1"/>
    <property type="molecule type" value="Genomic_DNA"/>
</dbReference>
<protein>
    <recommendedName>
        <fullName evidence="3">DUF5602 domain-containing protein</fullName>
    </recommendedName>
</protein>
<proteinExistence type="predicted"/>
<comment type="caution">
    <text evidence="1">The sequence shown here is derived from an EMBL/GenBank/DDBJ whole genome shotgun (WGS) entry which is preliminary data.</text>
</comment>
<dbReference type="RefSeq" id="WP_342810091.1">
    <property type="nucleotide sequence ID" value="NZ_JAOPJZ010000022.1"/>
</dbReference>
<dbReference type="AlphaFoldDB" id="A0AAP2ZAY4"/>
<reference evidence="1 2" key="1">
    <citation type="submission" date="2022-09" db="EMBL/GenBank/DDBJ databases">
        <title>Enrichment on poylsaccharides allowed isolation of novel metabolic and taxonomic groups of Haloarchaea.</title>
        <authorList>
            <person name="Sorokin D.Y."/>
            <person name="Elcheninov A.G."/>
            <person name="Khizhniak T.V."/>
            <person name="Kolganova T.V."/>
            <person name="Kublanov I.V."/>
        </authorList>
    </citation>
    <scope>NUCLEOTIDE SEQUENCE [LARGE SCALE GENOMIC DNA]</scope>
    <source>
        <strain evidence="1 2">AArc-curdl1</strain>
    </source>
</reference>
<dbReference type="Proteomes" id="UP001321047">
    <property type="component" value="Unassembled WGS sequence"/>
</dbReference>
<evidence type="ECO:0000313" key="2">
    <source>
        <dbReference type="Proteomes" id="UP001321047"/>
    </source>
</evidence>
<organism evidence="1 2">
    <name type="scientific">Natronosalvus hydrolyticus</name>
    <dbReference type="NCBI Taxonomy" id="2979988"/>
    <lineage>
        <taxon>Archaea</taxon>
        <taxon>Methanobacteriati</taxon>
        <taxon>Methanobacteriota</taxon>
        <taxon>Stenosarchaea group</taxon>
        <taxon>Halobacteria</taxon>
        <taxon>Halobacteriales</taxon>
        <taxon>Natrialbaceae</taxon>
        <taxon>Natronosalvus</taxon>
    </lineage>
</organism>
<evidence type="ECO:0000313" key="1">
    <source>
        <dbReference type="EMBL" id="MCU4753786.1"/>
    </source>
</evidence>
<gene>
    <name evidence="1" type="ORF">OB919_17655</name>
</gene>